<name>A0A964E5R1_9PROT</name>
<dbReference type="InterPro" id="IPR027417">
    <property type="entry name" value="P-loop_NTPase"/>
</dbReference>
<dbReference type="GO" id="GO:0000287">
    <property type="term" value="F:magnesium ion binding"/>
    <property type="evidence" value="ECO:0007669"/>
    <property type="project" value="TreeGrafter"/>
</dbReference>
<protein>
    <submittedName>
        <fullName evidence="2">HAD-IIB family hydrolase</fullName>
    </submittedName>
</protein>
<reference evidence="2 3" key="1">
    <citation type="journal article" date="2021" name="Microorganisms">
        <title>Acidisoma silvae sp. nov. and Acidisomacellulosilytica sp. nov., Two Acidophilic Bacteria Isolated from Decaying Wood, Hydrolyzing Cellulose and Producing Poly-3-hydroxybutyrate.</title>
        <authorList>
            <person name="Mieszkin S."/>
            <person name="Pouder E."/>
            <person name="Uroz S."/>
            <person name="Simon-Colin C."/>
            <person name="Alain K."/>
        </authorList>
    </citation>
    <scope>NUCLEOTIDE SEQUENCE [LARGE SCALE GENOMIC DNA]</scope>
    <source>
        <strain evidence="2 3">HW T5.17</strain>
    </source>
</reference>
<dbReference type="GO" id="GO:0016791">
    <property type="term" value="F:phosphatase activity"/>
    <property type="evidence" value="ECO:0007669"/>
    <property type="project" value="TreeGrafter"/>
</dbReference>
<dbReference type="SUPFAM" id="SSF52540">
    <property type="entry name" value="P-loop containing nucleoside triphosphate hydrolases"/>
    <property type="match status" value="1"/>
</dbReference>
<dbReference type="EMBL" id="JAESVA010000008">
    <property type="protein sequence ID" value="MCB8882692.1"/>
    <property type="molecule type" value="Genomic_DNA"/>
</dbReference>
<dbReference type="PANTHER" id="PTHR10000:SF8">
    <property type="entry name" value="HAD SUPERFAMILY HYDROLASE-LIKE, TYPE 3"/>
    <property type="match status" value="1"/>
</dbReference>
<dbReference type="GO" id="GO:0005829">
    <property type="term" value="C:cytosol"/>
    <property type="evidence" value="ECO:0007669"/>
    <property type="project" value="TreeGrafter"/>
</dbReference>
<dbReference type="SMART" id="SM00382">
    <property type="entry name" value="AAA"/>
    <property type="match status" value="1"/>
</dbReference>
<sequence length="588" mass="64073">MYFLALATDYDGTLAHDGVVSAETIAALQRFRASGRRLILITGREIRDLKAAMPDLTLFDIIVAENGALLYDPKTGRERLLGTPPSPEFVARLREMKVAPLSVGRGVVATWQPHEATVLSVIHDLGLELQIVFNKGAVMVLPSGISKASGLKEALSDLGLSVHNTVGVGDAENDHSFLSVCGCAAAVSNALPHLKASADILLTQDHGAGVAELIDRIIRQDRDLAPVAKHGILIGVDAEGRETHLTPEDGLVLIVGPSGSGKSTLATTITEHMIDRGLSFCVMDPEGDYFELQHAVCVGSAASPPNMRNALKLQQDAGVNLVINSQALPLAARRKLFAQLVREATTLRARTGRPHWLVIDEAHEVLPADRQGEAPDWPGEAPNIILVTLYPEALDADVLKSVSTILAFGDNPARALSPFAAIAGLALPLPLPAPRQGDMLYWQPKAGKPAALLRPPPPRQQHRRHIGKYATGNVGAWHSFYFRGRQGQCNLTARNLYEFIDCADKIDDETWDYHLRSGHYSAWFRDVIRDDGLARDVGKVEQDHRLDARDSRRIVRKAIWRRYAAPCERFGSSLQDAATGSEQALYRE</sequence>
<dbReference type="Pfam" id="PF08282">
    <property type="entry name" value="Hydrolase_3"/>
    <property type="match status" value="2"/>
</dbReference>
<dbReference type="InterPro" id="IPR041664">
    <property type="entry name" value="AAA_16"/>
</dbReference>
<dbReference type="InterPro" id="IPR036412">
    <property type="entry name" value="HAD-like_sf"/>
</dbReference>
<feature type="domain" description="AAA+ ATPase" evidence="1">
    <location>
        <begin position="248"/>
        <end position="413"/>
    </location>
</feature>
<dbReference type="Gene3D" id="3.90.1070.10">
    <property type="match status" value="1"/>
</dbReference>
<dbReference type="InterPro" id="IPR006379">
    <property type="entry name" value="HAD-SF_hydro_IIB"/>
</dbReference>
<dbReference type="RefSeq" id="WP_227309342.1">
    <property type="nucleotide sequence ID" value="NZ_JAESVA010000008.1"/>
</dbReference>
<dbReference type="SUPFAM" id="SSF56784">
    <property type="entry name" value="HAD-like"/>
    <property type="match status" value="1"/>
</dbReference>
<dbReference type="Pfam" id="PF13191">
    <property type="entry name" value="AAA_16"/>
    <property type="match status" value="1"/>
</dbReference>
<comment type="caution">
    <text evidence="2">The sequence shown here is derived from an EMBL/GenBank/DDBJ whole genome shotgun (WGS) entry which is preliminary data.</text>
</comment>
<keyword evidence="3" id="KW-1185">Reference proteome</keyword>
<dbReference type="PANTHER" id="PTHR10000">
    <property type="entry name" value="PHOSPHOSERINE PHOSPHATASE"/>
    <property type="match status" value="1"/>
</dbReference>
<dbReference type="Gene3D" id="3.40.50.1000">
    <property type="entry name" value="HAD superfamily/HAD-like"/>
    <property type="match status" value="1"/>
</dbReference>
<gene>
    <name evidence="2" type="ORF">ACELLULO517_20780</name>
</gene>
<accession>A0A964E5R1</accession>
<dbReference type="NCBIfam" id="TIGR01484">
    <property type="entry name" value="HAD-SF-IIB"/>
    <property type="match status" value="1"/>
</dbReference>
<proteinExistence type="predicted"/>
<evidence type="ECO:0000313" key="3">
    <source>
        <dbReference type="Proteomes" id="UP000721844"/>
    </source>
</evidence>
<organism evidence="2 3">
    <name type="scientific">Acidisoma cellulosilyticum</name>
    <dbReference type="NCBI Taxonomy" id="2802395"/>
    <lineage>
        <taxon>Bacteria</taxon>
        <taxon>Pseudomonadati</taxon>
        <taxon>Pseudomonadota</taxon>
        <taxon>Alphaproteobacteria</taxon>
        <taxon>Acetobacterales</taxon>
        <taxon>Acidocellaceae</taxon>
        <taxon>Acidisoma</taxon>
    </lineage>
</organism>
<dbReference type="CDD" id="cd01127">
    <property type="entry name" value="TrwB_TraG_TraD_VirD4"/>
    <property type="match status" value="1"/>
</dbReference>
<dbReference type="Proteomes" id="UP000721844">
    <property type="component" value="Unassembled WGS sequence"/>
</dbReference>
<evidence type="ECO:0000313" key="2">
    <source>
        <dbReference type="EMBL" id="MCB8882692.1"/>
    </source>
</evidence>
<dbReference type="InterPro" id="IPR003593">
    <property type="entry name" value="AAA+_ATPase"/>
</dbReference>
<dbReference type="AlphaFoldDB" id="A0A964E5R1"/>
<dbReference type="InterPro" id="IPR023214">
    <property type="entry name" value="HAD_sf"/>
</dbReference>
<keyword evidence="2" id="KW-0378">Hydrolase</keyword>
<dbReference type="Gene3D" id="3.40.50.300">
    <property type="entry name" value="P-loop containing nucleotide triphosphate hydrolases"/>
    <property type="match status" value="1"/>
</dbReference>
<evidence type="ECO:0000259" key="1">
    <source>
        <dbReference type="SMART" id="SM00382"/>
    </source>
</evidence>